<sequence length="81" mass="8385">MFKLIPSTLALIAVQRHKATSKSARPPSRGQHLVYGGVPTATLTSPRMSAQAPSFNVSLGQDAGGVGFGFRLARTAGTGEC</sequence>
<dbReference type="EMBL" id="JAPFFM010000006">
    <property type="protein sequence ID" value="KAJ6758594.1"/>
    <property type="molecule type" value="Genomic_DNA"/>
</dbReference>
<dbReference type="AlphaFoldDB" id="A0A9Q1A5E0"/>
<dbReference type="Proteomes" id="UP001151752">
    <property type="component" value="Chromosome 18"/>
</dbReference>
<evidence type="ECO:0000313" key="2">
    <source>
        <dbReference type="Proteomes" id="UP001151752"/>
    </source>
</evidence>
<protein>
    <submittedName>
        <fullName evidence="1">Uncharacterized protein</fullName>
    </submittedName>
</protein>
<keyword evidence="2" id="KW-1185">Reference proteome</keyword>
<reference evidence="1" key="1">
    <citation type="submission" date="2022-11" db="EMBL/GenBank/DDBJ databases">
        <authorList>
            <person name="Hyden B.L."/>
            <person name="Feng K."/>
            <person name="Yates T."/>
            <person name="Jawdy S."/>
            <person name="Smart L.B."/>
            <person name="Muchero W."/>
        </authorList>
    </citation>
    <scope>NUCLEOTIDE SEQUENCE</scope>
    <source>
        <tissue evidence="1">Shoot tip</tissue>
    </source>
</reference>
<name>A0A9Q1A5E0_9ROSI</name>
<proteinExistence type="predicted"/>
<gene>
    <name evidence="1" type="ORF">OIU74_025274</name>
</gene>
<evidence type="ECO:0000313" key="1">
    <source>
        <dbReference type="EMBL" id="KAJ6758594.1"/>
    </source>
</evidence>
<organism evidence="1 2">
    <name type="scientific">Salix koriyanagi</name>
    <dbReference type="NCBI Taxonomy" id="2511006"/>
    <lineage>
        <taxon>Eukaryota</taxon>
        <taxon>Viridiplantae</taxon>
        <taxon>Streptophyta</taxon>
        <taxon>Embryophyta</taxon>
        <taxon>Tracheophyta</taxon>
        <taxon>Spermatophyta</taxon>
        <taxon>Magnoliopsida</taxon>
        <taxon>eudicotyledons</taxon>
        <taxon>Gunneridae</taxon>
        <taxon>Pentapetalae</taxon>
        <taxon>rosids</taxon>
        <taxon>fabids</taxon>
        <taxon>Malpighiales</taxon>
        <taxon>Salicaceae</taxon>
        <taxon>Saliceae</taxon>
        <taxon>Salix</taxon>
    </lineage>
</organism>
<comment type="caution">
    <text evidence="1">The sequence shown here is derived from an EMBL/GenBank/DDBJ whole genome shotgun (WGS) entry which is preliminary data.</text>
</comment>
<accession>A0A9Q1A5E0</accession>
<reference evidence="1" key="2">
    <citation type="journal article" date="2023" name="Int. J. Mol. Sci.">
        <title>De Novo Assembly and Annotation of 11 Diverse Shrub Willow (Salix) Genomes Reveals Novel Gene Organization in Sex-Linked Regions.</title>
        <authorList>
            <person name="Hyden B."/>
            <person name="Feng K."/>
            <person name="Yates T.B."/>
            <person name="Jawdy S."/>
            <person name="Cereghino C."/>
            <person name="Smart L.B."/>
            <person name="Muchero W."/>
        </authorList>
    </citation>
    <scope>NUCLEOTIDE SEQUENCE</scope>
    <source>
        <tissue evidence="1">Shoot tip</tissue>
    </source>
</reference>